<feature type="transmembrane region" description="Helical" evidence="10">
    <location>
        <begin position="345"/>
        <end position="365"/>
    </location>
</feature>
<evidence type="ECO:0000256" key="9">
    <source>
        <dbReference type="PIRNR" id="PIRNR016636"/>
    </source>
</evidence>
<dbReference type="BioCyc" id="RCHA213810:RUM_RS05410-MONOMER"/>
<protein>
    <submittedName>
        <fullName evidence="11">Predicted membrane protein involved in D-alanine export</fullName>
    </submittedName>
</protein>
<dbReference type="PIRSF" id="PIRSF016636">
    <property type="entry name" value="AlgI_DltB"/>
    <property type="match status" value="1"/>
</dbReference>
<keyword evidence="8 9" id="KW-0012">Acyltransferase</keyword>
<keyword evidence="4 9" id="KW-0808">Transferase</keyword>
<dbReference type="STRING" id="213810.RUM_11270"/>
<proteinExistence type="inferred from homology"/>
<evidence type="ECO:0000256" key="6">
    <source>
        <dbReference type="ARBA" id="ARBA00022989"/>
    </source>
</evidence>
<evidence type="ECO:0000256" key="8">
    <source>
        <dbReference type="ARBA" id="ARBA00023315"/>
    </source>
</evidence>
<dbReference type="GeneID" id="83155873"/>
<evidence type="ECO:0000256" key="7">
    <source>
        <dbReference type="ARBA" id="ARBA00023136"/>
    </source>
</evidence>
<feature type="transmembrane region" description="Helical" evidence="10">
    <location>
        <begin position="212"/>
        <end position="233"/>
    </location>
</feature>
<dbReference type="PIRSF" id="PIRSF500217">
    <property type="entry name" value="AlgI"/>
    <property type="match status" value="1"/>
</dbReference>
<feature type="transmembrane region" description="Helical" evidence="10">
    <location>
        <begin position="396"/>
        <end position="418"/>
    </location>
</feature>
<dbReference type="InterPro" id="IPR051085">
    <property type="entry name" value="MB_O-acyltransferase"/>
</dbReference>
<dbReference type="EMBL" id="FP929052">
    <property type="protein sequence ID" value="CBL17276.1"/>
    <property type="molecule type" value="Genomic_DNA"/>
</dbReference>
<dbReference type="InterPro" id="IPR004299">
    <property type="entry name" value="MBOAT_fam"/>
</dbReference>
<dbReference type="AlphaFoldDB" id="D4LCD1"/>
<keyword evidence="5 10" id="KW-0812">Transmembrane</keyword>
<dbReference type="Proteomes" id="UP000007054">
    <property type="component" value="Chromosome"/>
</dbReference>
<name>D4LCD1_RUMC1</name>
<dbReference type="KEGG" id="rch:RUM_11270"/>
<reference evidence="11" key="2">
    <citation type="submission" date="2010-03" db="EMBL/GenBank/DDBJ databases">
        <authorList>
            <person name="Pajon A."/>
        </authorList>
    </citation>
    <scope>NUCLEOTIDE SEQUENCE</scope>
    <source>
        <strain evidence="11">Type strain: 18P13</strain>
    </source>
</reference>
<accession>D4LCD1</accession>
<dbReference type="PANTHER" id="PTHR13285:SF23">
    <property type="entry name" value="TEICHOIC ACID D-ALANYLTRANSFERASE"/>
    <property type="match status" value="1"/>
</dbReference>
<dbReference type="GO" id="GO:0016746">
    <property type="term" value="F:acyltransferase activity"/>
    <property type="evidence" value="ECO:0007669"/>
    <property type="project" value="UniProtKB-KW"/>
</dbReference>
<dbReference type="GO" id="GO:0042121">
    <property type="term" value="P:alginic acid biosynthetic process"/>
    <property type="evidence" value="ECO:0007669"/>
    <property type="project" value="InterPro"/>
</dbReference>
<dbReference type="HOGENOM" id="CLU_025255_1_3_9"/>
<sequence>MVFSSIVFLFYFLPIFLIVYFVTPKKLKNSVLFLSGLIFYAWGEPINVIYMLLCILINYGAGRLMERADKNEKRRKLIMILAVVFSLGLLGVFKYSGFFAGIFGLDIQTPALPIGISFYTFQSMSYCIDLYRRSIGVQKSIVDFGAYVTMFPQLIAGPIVRYADVERELNQRSVNLPAMGEGVGTFTCGLAKKVILANSIGMLWTEIKGHDLGQLSACTAWIGILAYTFQIYFDFSGYSDMAIGLGKMLGFHFPKNFDHPYQATSITDFWRRWHITLSTWFREYVYIPLGGNRVSKLKWVRNLMIVWGLTGFWHGASWNFIFWGLYFGILLTVEKLWLGKYIQKLPRFLAWLYTFFCVVISWVMFDLSTVSQITTFIKSMFGGSGVLIDDYARYQFHTYVLIFLLCALSATSFGKWLLEKVRRSKRVDQILCVLTPVVQMGLFVLCIAYLVNETYNPFLYFRF</sequence>
<evidence type="ECO:0000256" key="2">
    <source>
        <dbReference type="ARBA" id="ARBA00010323"/>
    </source>
</evidence>
<dbReference type="RefSeq" id="WP_015558183.1">
    <property type="nucleotide sequence ID" value="NC_021039.1"/>
</dbReference>
<feature type="transmembrane region" description="Helical" evidence="10">
    <location>
        <begin position="111"/>
        <end position="131"/>
    </location>
</feature>
<comment type="similarity">
    <text evidence="2 9">Belongs to the membrane-bound acyltransferase family.</text>
</comment>
<reference evidence="11" key="1">
    <citation type="submission" date="2010-03" db="EMBL/GenBank/DDBJ databases">
        <title>The genome sequence of Ruminococcus sp. 18P13.</title>
        <authorList>
            <consortium name="metaHIT consortium -- http://www.metahit.eu/"/>
            <person name="Pajon A."/>
            <person name="Turner K."/>
            <person name="Parkhill J."/>
            <person name="Bernalier A."/>
        </authorList>
    </citation>
    <scope>NUCLEOTIDE SEQUENCE [LARGE SCALE GENOMIC DNA]</scope>
    <source>
        <strain evidence="11">Type strain: 18P13</strain>
    </source>
</reference>
<evidence type="ECO:0000256" key="5">
    <source>
        <dbReference type="ARBA" id="ARBA00022692"/>
    </source>
</evidence>
<comment type="subcellular location">
    <subcellularLocation>
        <location evidence="1">Cell membrane</location>
        <topology evidence="1">Multi-pass membrane protein</topology>
    </subcellularLocation>
</comment>
<keyword evidence="7 9" id="KW-0472">Membrane</keyword>
<dbReference type="Pfam" id="PF03062">
    <property type="entry name" value="MBOAT"/>
    <property type="match status" value="1"/>
</dbReference>
<feature type="transmembrane region" description="Helical" evidence="10">
    <location>
        <begin position="77"/>
        <end position="105"/>
    </location>
</feature>
<evidence type="ECO:0000256" key="10">
    <source>
        <dbReference type="SAM" id="Phobius"/>
    </source>
</evidence>
<dbReference type="InterPro" id="IPR028362">
    <property type="entry name" value="AlgI"/>
</dbReference>
<dbReference type="PATRIC" id="fig|213810.4.peg.1027"/>
<feature type="transmembrane region" description="Helical" evidence="10">
    <location>
        <begin position="312"/>
        <end position="333"/>
    </location>
</feature>
<evidence type="ECO:0000256" key="4">
    <source>
        <dbReference type="ARBA" id="ARBA00022679"/>
    </source>
</evidence>
<dbReference type="InterPro" id="IPR024194">
    <property type="entry name" value="Ac/AlaTfrase_AlgI/DltB"/>
</dbReference>
<feature type="transmembrane region" description="Helical" evidence="10">
    <location>
        <begin position="430"/>
        <end position="451"/>
    </location>
</feature>
<evidence type="ECO:0000313" key="11">
    <source>
        <dbReference type="EMBL" id="CBL17276.1"/>
    </source>
</evidence>
<keyword evidence="3 9" id="KW-1003">Cell membrane</keyword>
<organism evidence="11 12">
    <name type="scientific">Ruminococcus champanellensis (strain DSM 18848 / JCM 17042 / KCTC 15320 / 18P13)</name>
    <dbReference type="NCBI Taxonomy" id="213810"/>
    <lineage>
        <taxon>Bacteria</taxon>
        <taxon>Bacillati</taxon>
        <taxon>Bacillota</taxon>
        <taxon>Clostridia</taxon>
        <taxon>Eubacteriales</taxon>
        <taxon>Oscillospiraceae</taxon>
        <taxon>Ruminococcus</taxon>
    </lineage>
</organism>
<dbReference type="PANTHER" id="PTHR13285">
    <property type="entry name" value="ACYLTRANSFERASE"/>
    <property type="match status" value="1"/>
</dbReference>
<evidence type="ECO:0000313" key="12">
    <source>
        <dbReference type="Proteomes" id="UP000007054"/>
    </source>
</evidence>
<evidence type="ECO:0000256" key="1">
    <source>
        <dbReference type="ARBA" id="ARBA00004651"/>
    </source>
</evidence>
<gene>
    <name evidence="11" type="ordered locus">RUM_11270</name>
</gene>
<feature type="transmembrane region" description="Helical" evidence="10">
    <location>
        <begin position="6"/>
        <end position="22"/>
    </location>
</feature>
<dbReference type="GO" id="GO:0005886">
    <property type="term" value="C:plasma membrane"/>
    <property type="evidence" value="ECO:0007669"/>
    <property type="project" value="UniProtKB-SubCell"/>
</dbReference>
<keyword evidence="12" id="KW-1185">Reference proteome</keyword>
<evidence type="ECO:0000256" key="3">
    <source>
        <dbReference type="ARBA" id="ARBA00022475"/>
    </source>
</evidence>
<keyword evidence="6 10" id="KW-1133">Transmembrane helix</keyword>